<dbReference type="InterPro" id="IPR036188">
    <property type="entry name" value="FAD/NAD-bd_sf"/>
</dbReference>
<evidence type="ECO:0008006" key="5">
    <source>
        <dbReference type="Google" id="ProtNLM"/>
    </source>
</evidence>
<comment type="caution">
    <text evidence="3">The sequence shown here is derived from an EMBL/GenBank/DDBJ whole genome shotgun (WGS) entry which is preliminary data.</text>
</comment>
<evidence type="ECO:0000256" key="2">
    <source>
        <dbReference type="ARBA" id="ARBA00010139"/>
    </source>
</evidence>
<proteinExistence type="inferred from homology"/>
<gene>
    <name evidence="3" type="ORF">B0A52_04275</name>
</gene>
<dbReference type="Proteomes" id="UP000288859">
    <property type="component" value="Unassembled WGS sequence"/>
</dbReference>
<dbReference type="AlphaFoldDB" id="A0A438N8F7"/>
<dbReference type="EMBL" id="NAJM01000015">
    <property type="protein sequence ID" value="RVX71876.1"/>
    <property type="molecule type" value="Genomic_DNA"/>
</dbReference>
<dbReference type="PANTHER" id="PTHR42877:SF11">
    <property type="entry name" value="MONOOXYGENASE, PUTATIVE (AFU_ORTHOLOGUE AFUA_6G13790)-RELATED"/>
    <property type="match status" value="1"/>
</dbReference>
<name>A0A438N8F7_EXOME</name>
<comment type="cofactor">
    <cofactor evidence="1">
        <name>FAD</name>
        <dbReference type="ChEBI" id="CHEBI:57692"/>
    </cofactor>
</comment>
<dbReference type="OrthoDB" id="74360at2759"/>
<dbReference type="InterPro" id="IPR051209">
    <property type="entry name" value="FAD-bind_Monooxygenase_sf"/>
</dbReference>
<protein>
    <recommendedName>
        <fullName evidence="5">FAD/NAD(P)-binding domain-containing protein</fullName>
    </recommendedName>
</protein>
<evidence type="ECO:0000256" key="1">
    <source>
        <dbReference type="ARBA" id="ARBA00001974"/>
    </source>
</evidence>
<dbReference type="SUPFAM" id="SSF51905">
    <property type="entry name" value="FAD/NAD(P)-binding domain"/>
    <property type="match status" value="1"/>
</dbReference>
<organism evidence="3 4">
    <name type="scientific">Exophiala mesophila</name>
    <name type="common">Black yeast-like fungus</name>
    <dbReference type="NCBI Taxonomy" id="212818"/>
    <lineage>
        <taxon>Eukaryota</taxon>
        <taxon>Fungi</taxon>
        <taxon>Dikarya</taxon>
        <taxon>Ascomycota</taxon>
        <taxon>Pezizomycotina</taxon>
        <taxon>Eurotiomycetes</taxon>
        <taxon>Chaetothyriomycetidae</taxon>
        <taxon>Chaetothyriales</taxon>
        <taxon>Herpotrichiellaceae</taxon>
        <taxon>Exophiala</taxon>
    </lineage>
</organism>
<evidence type="ECO:0000313" key="3">
    <source>
        <dbReference type="EMBL" id="RVX71876.1"/>
    </source>
</evidence>
<dbReference type="Gene3D" id="3.50.50.60">
    <property type="entry name" value="FAD/NAD(P)-binding domain"/>
    <property type="match status" value="2"/>
</dbReference>
<dbReference type="VEuPathDB" id="FungiDB:PV10_08317"/>
<reference evidence="3 4" key="1">
    <citation type="submission" date="2017-03" db="EMBL/GenBank/DDBJ databases">
        <title>Genomes of endolithic fungi from Antarctica.</title>
        <authorList>
            <person name="Coleine C."/>
            <person name="Masonjones S."/>
            <person name="Stajich J.E."/>
        </authorList>
    </citation>
    <scope>NUCLEOTIDE SEQUENCE [LARGE SCALE GENOMIC DNA]</scope>
    <source>
        <strain evidence="3 4">CCFEE 6314</strain>
    </source>
</reference>
<dbReference type="PANTHER" id="PTHR42877">
    <property type="entry name" value="L-ORNITHINE N(5)-MONOOXYGENASE-RELATED"/>
    <property type="match status" value="1"/>
</dbReference>
<accession>A0A438N8F7</accession>
<comment type="similarity">
    <text evidence="2">Belongs to the FAD-binding monooxygenase family.</text>
</comment>
<sequence length="616" mass="69942">MRAVRVHNLRKVIYSQNITCDITIGSHIDNVFALSRGPGHTLYLFHFTSRKHSTDPLEKPTVTNGVKHAGDDHINGVVTHGQQKPANWVDVRDEFLGKPHRRLRVITIGAGFSGLTLANKIQRTHKLDDVIEHVIYEKNPEIGGTWYENRYPGVMCDVPAHIYTFVDIPNPEWSHYYATGAEIQQYLKKVTKEYNLDRDVQFNSEVKSAIWDEDRAIWKVQVLKGGELVDDWCHVLLNGSGVLNFRAVIANWQDNFDFSGKRVAVVGNGSSGIQIVPEMQKVASKMVNFIRSKAWISAPFAEDFSKAPGGNPAYTADEQANFRANPEKLKDLRHKLIHVQNTFYSALIEGAPTNLEAMKAVKNLMYERLGGNQELIEKLVPEWSLGCRRLTPGTGYLECLKQDNAELVDDGITEITETGIRTKDGKHREFDAIIMATGFDVSFKPRWQQLGRKGRSLTDEWKDEPTSYFSLAVSGQPNYFMFMGPAGPVGHGSLTSAIDWTADYVLKWLVKMSREDIKSFEVKAQVQQDWSVWGDELMKRTVWSSGCRSWYKNGKVDGKVTALYPGSILHYKDMVENIRGEDFDIDYWSKNRWRFLGNGFTQLEVENGDLGYYVPC</sequence>
<dbReference type="Pfam" id="PF13450">
    <property type="entry name" value="NAD_binding_8"/>
    <property type="match status" value="1"/>
</dbReference>
<evidence type="ECO:0000313" key="4">
    <source>
        <dbReference type="Proteomes" id="UP000288859"/>
    </source>
</evidence>